<feature type="region of interest" description="Disordered" evidence="1">
    <location>
        <begin position="1"/>
        <end position="36"/>
    </location>
</feature>
<sequence length="66" mass="7835">MKQTRQTNPEGNSPEDPQNCPECGSDQIDWDDSNQHGGEEWKEYHCVKCSFAWVETWKFISWEEKK</sequence>
<feature type="compositionally biased region" description="Polar residues" evidence="1">
    <location>
        <begin position="1"/>
        <end position="11"/>
    </location>
</feature>
<proteinExistence type="predicted"/>
<reference evidence="2" key="1">
    <citation type="submission" date="2020-03" db="EMBL/GenBank/DDBJ databases">
        <title>The deep terrestrial virosphere.</title>
        <authorList>
            <person name="Holmfeldt K."/>
            <person name="Nilsson E."/>
            <person name="Simone D."/>
            <person name="Lopez-Fernandez M."/>
            <person name="Wu X."/>
            <person name="de Brujin I."/>
            <person name="Lundin D."/>
            <person name="Andersson A."/>
            <person name="Bertilsson S."/>
            <person name="Dopson M."/>
        </authorList>
    </citation>
    <scope>NUCLEOTIDE SEQUENCE</scope>
    <source>
        <strain evidence="2">MM415A01781</strain>
    </source>
</reference>
<accession>A0A6M3K3D8</accession>
<evidence type="ECO:0000256" key="1">
    <source>
        <dbReference type="SAM" id="MobiDB-lite"/>
    </source>
</evidence>
<gene>
    <name evidence="2" type="ORF">MM415A01781_0004</name>
</gene>
<dbReference type="EMBL" id="MT142163">
    <property type="protein sequence ID" value="QJA75417.1"/>
    <property type="molecule type" value="Genomic_DNA"/>
</dbReference>
<protein>
    <submittedName>
        <fullName evidence="2">Uncharacterized protein</fullName>
    </submittedName>
</protein>
<organism evidence="2">
    <name type="scientific">viral metagenome</name>
    <dbReference type="NCBI Taxonomy" id="1070528"/>
    <lineage>
        <taxon>unclassified sequences</taxon>
        <taxon>metagenomes</taxon>
        <taxon>organismal metagenomes</taxon>
    </lineage>
</organism>
<dbReference type="AlphaFoldDB" id="A0A6M3K3D8"/>
<name>A0A6M3K3D8_9ZZZZ</name>
<evidence type="ECO:0000313" key="2">
    <source>
        <dbReference type="EMBL" id="QJA75417.1"/>
    </source>
</evidence>